<feature type="region of interest" description="Disordered" evidence="1">
    <location>
        <begin position="1"/>
        <end position="37"/>
    </location>
</feature>
<feature type="compositionally biased region" description="Low complexity" evidence="1">
    <location>
        <begin position="230"/>
        <end position="250"/>
    </location>
</feature>
<dbReference type="Proteomes" id="UP000704712">
    <property type="component" value="Unassembled WGS sequence"/>
</dbReference>
<proteinExistence type="predicted"/>
<feature type="compositionally biased region" description="Basic and acidic residues" evidence="1">
    <location>
        <begin position="1"/>
        <end position="16"/>
    </location>
</feature>
<name>A0A8S9U724_PHYIN</name>
<feature type="region of interest" description="Disordered" evidence="1">
    <location>
        <begin position="280"/>
        <end position="303"/>
    </location>
</feature>
<feature type="region of interest" description="Disordered" evidence="1">
    <location>
        <begin position="230"/>
        <end position="254"/>
    </location>
</feature>
<reference evidence="3" key="1">
    <citation type="submission" date="2020-03" db="EMBL/GenBank/DDBJ databases">
        <title>Hybrid Assembly of Korean Phytophthora infestans isolates.</title>
        <authorList>
            <person name="Prokchorchik M."/>
            <person name="Lee Y."/>
            <person name="Seo J."/>
            <person name="Cho J.-H."/>
            <person name="Park Y.-E."/>
            <person name="Jang D.-C."/>
            <person name="Im J.-S."/>
            <person name="Choi J.-G."/>
            <person name="Park H.-J."/>
            <person name="Lee G.-B."/>
            <person name="Lee Y.-G."/>
            <person name="Hong S.-Y."/>
            <person name="Cho K."/>
            <person name="Sohn K.H."/>
        </authorList>
    </citation>
    <scope>NUCLEOTIDE SEQUENCE</scope>
    <source>
        <strain evidence="3">KR_2_A2</strain>
    </source>
</reference>
<evidence type="ECO:0000256" key="1">
    <source>
        <dbReference type="SAM" id="MobiDB-lite"/>
    </source>
</evidence>
<keyword evidence="2" id="KW-0812">Transmembrane</keyword>
<feature type="region of interest" description="Disordered" evidence="1">
    <location>
        <begin position="101"/>
        <end position="151"/>
    </location>
</feature>
<feature type="transmembrane region" description="Helical" evidence="2">
    <location>
        <begin position="40"/>
        <end position="61"/>
    </location>
</feature>
<dbReference type="AlphaFoldDB" id="A0A8S9U724"/>
<accession>A0A8S9U724</accession>
<keyword evidence="2" id="KW-0472">Membrane</keyword>
<feature type="compositionally biased region" description="Basic residues" evidence="1">
    <location>
        <begin position="140"/>
        <end position="151"/>
    </location>
</feature>
<keyword evidence="2" id="KW-1133">Transmembrane helix</keyword>
<feature type="compositionally biased region" description="Basic residues" evidence="1">
    <location>
        <begin position="107"/>
        <end position="120"/>
    </location>
</feature>
<feature type="compositionally biased region" description="Low complexity" evidence="1">
    <location>
        <begin position="280"/>
        <end position="293"/>
    </location>
</feature>
<evidence type="ECO:0000313" key="4">
    <source>
        <dbReference type="Proteomes" id="UP000704712"/>
    </source>
</evidence>
<comment type="caution">
    <text evidence="3">The sequence shown here is derived from an EMBL/GenBank/DDBJ whole genome shotgun (WGS) entry which is preliminary data.</text>
</comment>
<evidence type="ECO:0000256" key="2">
    <source>
        <dbReference type="SAM" id="Phobius"/>
    </source>
</evidence>
<organism evidence="3 4">
    <name type="scientific">Phytophthora infestans</name>
    <name type="common">Potato late blight agent</name>
    <name type="synonym">Botrytis infestans</name>
    <dbReference type="NCBI Taxonomy" id="4787"/>
    <lineage>
        <taxon>Eukaryota</taxon>
        <taxon>Sar</taxon>
        <taxon>Stramenopiles</taxon>
        <taxon>Oomycota</taxon>
        <taxon>Peronosporomycetes</taxon>
        <taxon>Peronosporales</taxon>
        <taxon>Peronosporaceae</taxon>
        <taxon>Phytophthora</taxon>
    </lineage>
</organism>
<protein>
    <submittedName>
        <fullName evidence="3">Uncharacterized protein</fullName>
    </submittedName>
</protein>
<gene>
    <name evidence="3" type="ORF">GN958_ATG14093</name>
</gene>
<sequence length="303" mass="33117">MKLEVDRRDAVRKDTSSDLPRLALQSEQDKGRKEGKKKKSGFSIILYGVITSSSSCMRLLLTLERQPRHRLQALAAAVDRHKQPVGRYVCVIGERGSGDLLSTIPSRRSRRRRSHPSHPIRRSDPSHRSLPSLPTGLPIRIRRRPIPSSSSRRRLCCRHAWPPCRQRRRKQWPRRVAAVINSAVTGGRDGDWRGDGELHGFQLVGRAGAPPPVAMKLEVDRRDAVAAEAAAAEATPATPSAAATPTTAASHGPPIPNPRAPFLLLLLAVFVVGMRSPSLPAASAGSSGRSGLPHVVLRSDRRT</sequence>
<dbReference type="EMBL" id="JAACNO010001906">
    <property type="protein sequence ID" value="KAF4136716.1"/>
    <property type="molecule type" value="Genomic_DNA"/>
</dbReference>
<evidence type="ECO:0000313" key="3">
    <source>
        <dbReference type="EMBL" id="KAF4136716.1"/>
    </source>
</evidence>